<name>A0ABS3D4K0_9BACT</name>
<accession>A0ABS3D4K0</accession>
<comment type="caution">
    <text evidence="1">The sequence shown here is derived from an EMBL/GenBank/DDBJ whole genome shotgun (WGS) entry which is preliminary data.</text>
</comment>
<reference evidence="1 2" key="1">
    <citation type="submission" date="2021-02" db="EMBL/GenBank/DDBJ databases">
        <title>De Novo genome assembly of isolated myxobacteria.</title>
        <authorList>
            <person name="Stevens D.C."/>
        </authorList>
    </citation>
    <scope>NUCLEOTIDE SEQUENCE [LARGE SCALE GENOMIC DNA]</scope>
    <source>
        <strain evidence="1 2">ATCC 29039</strain>
    </source>
</reference>
<dbReference type="RefSeq" id="WP_207048420.1">
    <property type="nucleotide sequence ID" value="NZ_JAFIMU010000002.1"/>
</dbReference>
<dbReference type="Proteomes" id="UP000664052">
    <property type="component" value="Unassembled WGS sequence"/>
</dbReference>
<organism evidence="1 2">
    <name type="scientific">Corallococcus macrosporus</name>
    <dbReference type="NCBI Taxonomy" id="35"/>
    <lineage>
        <taxon>Bacteria</taxon>
        <taxon>Pseudomonadati</taxon>
        <taxon>Myxococcota</taxon>
        <taxon>Myxococcia</taxon>
        <taxon>Myxococcales</taxon>
        <taxon>Cystobacterineae</taxon>
        <taxon>Myxococcaceae</taxon>
        <taxon>Corallococcus</taxon>
    </lineage>
</organism>
<gene>
    <name evidence="1" type="ORF">JYK02_03520</name>
</gene>
<protein>
    <submittedName>
        <fullName evidence="1">Uncharacterized protein</fullName>
    </submittedName>
</protein>
<dbReference type="EMBL" id="JAFIMU010000002">
    <property type="protein sequence ID" value="MBN8226573.1"/>
    <property type="molecule type" value="Genomic_DNA"/>
</dbReference>
<keyword evidence="2" id="KW-1185">Reference proteome</keyword>
<sequence>MHTRSPRSARSPKALTFLRVPVLLAVGMMTMGSGMGNPGCGSSSVPDCEEGCDIGGTYQLQFADPSPPGGQCETWGAGVPQGPLVLEEANGYITATLDGITLSTYYSGEPSRKLDFAVGQRLTDKKLDRTVRITSTVAAPSPSSSTDRSVIEGEYVLELVSTENTALKCLIQRNFTATR</sequence>
<evidence type="ECO:0000313" key="2">
    <source>
        <dbReference type="Proteomes" id="UP000664052"/>
    </source>
</evidence>
<proteinExistence type="predicted"/>
<evidence type="ECO:0000313" key="1">
    <source>
        <dbReference type="EMBL" id="MBN8226573.1"/>
    </source>
</evidence>